<name>F4S9C4_MELLP</name>
<dbReference type="SUPFAM" id="SSF90209">
    <property type="entry name" value="Ran binding protein zinc finger-like"/>
    <property type="match status" value="1"/>
</dbReference>
<dbReference type="GeneID" id="18932713"/>
<dbReference type="AlphaFoldDB" id="F4S9C4"/>
<reference evidence="3" key="1">
    <citation type="journal article" date="2011" name="Proc. Natl. Acad. Sci. U.S.A.">
        <title>Obligate biotrophy features unraveled by the genomic analysis of rust fungi.</title>
        <authorList>
            <person name="Duplessis S."/>
            <person name="Cuomo C.A."/>
            <person name="Lin Y.-C."/>
            <person name="Aerts A."/>
            <person name="Tisserant E."/>
            <person name="Veneault-Fourrey C."/>
            <person name="Joly D.L."/>
            <person name="Hacquard S."/>
            <person name="Amselem J."/>
            <person name="Cantarel B.L."/>
            <person name="Chiu R."/>
            <person name="Coutinho P.M."/>
            <person name="Feau N."/>
            <person name="Field M."/>
            <person name="Frey P."/>
            <person name="Gelhaye E."/>
            <person name="Goldberg J."/>
            <person name="Grabherr M.G."/>
            <person name="Kodira C.D."/>
            <person name="Kohler A."/>
            <person name="Kuees U."/>
            <person name="Lindquist E.A."/>
            <person name="Lucas S.M."/>
            <person name="Mago R."/>
            <person name="Mauceli E."/>
            <person name="Morin E."/>
            <person name="Murat C."/>
            <person name="Pangilinan J.L."/>
            <person name="Park R."/>
            <person name="Pearson M."/>
            <person name="Quesneville H."/>
            <person name="Rouhier N."/>
            <person name="Sakthikumar S."/>
            <person name="Salamov A.A."/>
            <person name="Schmutz J."/>
            <person name="Selles B."/>
            <person name="Shapiro H."/>
            <person name="Tanguay P."/>
            <person name="Tuskan G.A."/>
            <person name="Henrissat B."/>
            <person name="Van de Peer Y."/>
            <person name="Rouze P."/>
            <person name="Ellis J.G."/>
            <person name="Dodds P.N."/>
            <person name="Schein J.E."/>
            <person name="Zhong S."/>
            <person name="Hamelin R.C."/>
            <person name="Grigoriev I.V."/>
            <person name="Szabo L.J."/>
            <person name="Martin F."/>
        </authorList>
    </citation>
    <scope>NUCLEOTIDE SEQUENCE [LARGE SCALE GENOMIC DNA]</scope>
    <source>
        <strain evidence="3">98AG31 / pathotype 3-4-7</strain>
    </source>
</reference>
<dbReference type="KEGG" id="mlr:MELLADRAFT_76028"/>
<dbReference type="EMBL" id="GL883170">
    <property type="protein sequence ID" value="EGF98755.1"/>
    <property type="molecule type" value="Genomic_DNA"/>
</dbReference>
<accession>F4S9C4</accession>
<feature type="compositionally biased region" description="Polar residues" evidence="1">
    <location>
        <begin position="22"/>
        <end position="39"/>
    </location>
</feature>
<dbReference type="RefSeq" id="XP_007418003.1">
    <property type="nucleotide sequence ID" value="XM_007417941.1"/>
</dbReference>
<sequence>MNSLKVDKLPFGLSPGPKDLQSRSTSETHPFDPTSISSVPFSLAPASPVRLTIPDGDPQLRSSPNKNSNLLKSDVDILERTRVVSPIRHIEESPIKEKSIADRERDAIRARLMVKSPYDSYPPLHPRHPSEKLFSVNGTPPVFPNQLSTTNPNGLNNMFHNLRITSNPPNFPTQAPTVFQPPTLYNASPTKSAFSFPPQSTILKPKASTTFVPPTINTPLPGQVQPEEVRKTVKTQPPVVNTGNSGAMIPQPGDWMCMCGFVNWRRRKVCMRCFPFADGNDSVGAMMAMNAQRAAMLAADPLPLPIQNRRNPFDNSIPQHQLEQEEEAKKEWNSLELGNGGRRRSCSMGDPSPSLQHNVFGTGLGVGISIGDGDDLGQGTSNNSANSPGSSWQAIRALWQ</sequence>
<evidence type="ECO:0000256" key="1">
    <source>
        <dbReference type="SAM" id="MobiDB-lite"/>
    </source>
</evidence>
<organism evidence="3">
    <name type="scientific">Melampsora larici-populina (strain 98AG31 / pathotype 3-4-7)</name>
    <name type="common">Poplar leaf rust fungus</name>
    <dbReference type="NCBI Taxonomy" id="747676"/>
    <lineage>
        <taxon>Eukaryota</taxon>
        <taxon>Fungi</taxon>
        <taxon>Dikarya</taxon>
        <taxon>Basidiomycota</taxon>
        <taxon>Pucciniomycotina</taxon>
        <taxon>Pucciniomycetes</taxon>
        <taxon>Pucciniales</taxon>
        <taxon>Melampsoraceae</taxon>
        <taxon>Melampsora</taxon>
    </lineage>
</organism>
<feature type="region of interest" description="Disordered" evidence="1">
    <location>
        <begin position="1"/>
        <end position="39"/>
    </location>
</feature>
<dbReference type="Proteomes" id="UP000001072">
    <property type="component" value="Unassembled WGS sequence"/>
</dbReference>
<evidence type="ECO:0000313" key="2">
    <source>
        <dbReference type="EMBL" id="EGF98755.1"/>
    </source>
</evidence>
<feature type="compositionally biased region" description="Polar residues" evidence="1">
    <location>
        <begin position="378"/>
        <end position="392"/>
    </location>
</feature>
<dbReference type="OrthoDB" id="2501480at2759"/>
<dbReference type="STRING" id="747676.F4S9C4"/>
<dbReference type="InParanoid" id="F4S9C4"/>
<dbReference type="HOGENOM" id="CLU_689029_0_0_1"/>
<evidence type="ECO:0008006" key="4">
    <source>
        <dbReference type="Google" id="ProtNLM"/>
    </source>
</evidence>
<feature type="region of interest" description="Disordered" evidence="1">
    <location>
        <begin position="371"/>
        <end position="392"/>
    </location>
</feature>
<dbReference type="VEuPathDB" id="FungiDB:MELLADRAFT_76028"/>
<dbReference type="Gene3D" id="4.10.1060.10">
    <property type="entry name" value="Zinc finger, RanBP2-type"/>
    <property type="match status" value="1"/>
</dbReference>
<evidence type="ECO:0000313" key="3">
    <source>
        <dbReference type="Proteomes" id="UP000001072"/>
    </source>
</evidence>
<proteinExistence type="predicted"/>
<keyword evidence="3" id="KW-1185">Reference proteome</keyword>
<gene>
    <name evidence="2" type="ORF">MELLADRAFT_76028</name>
</gene>
<dbReference type="InterPro" id="IPR036443">
    <property type="entry name" value="Znf_RanBP2_sf"/>
</dbReference>
<dbReference type="eggNOG" id="ENOG502S8CH">
    <property type="taxonomic scope" value="Eukaryota"/>
</dbReference>
<protein>
    <recommendedName>
        <fullName evidence="4">RanBP2-type domain-containing protein</fullName>
    </recommendedName>
</protein>